<dbReference type="InterPro" id="IPR002126">
    <property type="entry name" value="Cadherin-like_dom"/>
</dbReference>
<dbReference type="FunFam" id="2.60.40.60:FF:000118">
    <property type="entry name" value="protocadherin Fat 4"/>
    <property type="match status" value="1"/>
</dbReference>
<accession>A0A9J6BJF9</accession>
<keyword evidence="8 13" id="KW-1133">Transmembrane helix</keyword>
<feature type="domain" description="Cadherin" evidence="14">
    <location>
        <begin position="1437"/>
        <end position="1580"/>
    </location>
</feature>
<dbReference type="PANTHER" id="PTHR24026:SF137">
    <property type="entry name" value="CADHERIN-RELATED TUMOR SUPPRESSOR"/>
    <property type="match status" value="1"/>
</dbReference>
<organism evidence="15 16">
    <name type="scientific">Polypedilum vanderplanki</name>
    <name type="common">Sleeping chironomid midge</name>
    <dbReference type="NCBI Taxonomy" id="319348"/>
    <lineage>
        <taxon>Eukaryota</taxon>
        <taxon>Metazoa</taxon>
        <taxon>Ecdysozoa</taxon>
        <taxon>Arthropoda</taxon>
        <taxon>Hexapoda</taxon>
        <taxon>Insecta</taxon>
        <taxon>Pterygota</taxon>
        <taxon>Neoptera</taxon>
        <taxon>Endopterygota</taxon>
        <taxon>Diptera</taxon>
        <taxon>Nematocera</taxon>
        <taxon>Chironomoidea</taxon>
        <taxon>Chironomidae</taxon>
        <taxon>Chironominae</taxon>
        <taxon>Polypedilum</taxon>
        <taxon>Polypedilum</taxon>
    </lineage>
</organism>
<feature type="domain" description="Cadherin" evidence="14">
    <location>
        <begin position="80"/>
        <end position="174"/>
    </location>
</feature>
<evidence type="ECO:0000256" key="3">
    <source>
        <dbReference type="ARBA" id="ARBA00022692"/>
    </source>
</evidence>
<feature type="domain" description="Cadherin" evidence="14">
    <location>
        <begin position="1581"/>
        <end position="1694"/>
    </location>
</feature>
<feature type="domain" description="Cadherin" evidence="14">
    <location>
        <begin position="1078"/>
        <end position="1188"/>
    </location>
</feature>
<dbReference type="GO" id="GO:0007163">
    <property type="term" value="P:establishment or maintenance of cell polarity"/>
    <property type="evidence" value="ECO:0007669"/>
    <property type="project" value="UniProtKB-ARBA"/>
</dbReference>
<feature type="domain" description="Cadherin" evidence="14">
    <location>
        <begin position="284"/>
        <end position="394"/>
    </location>
</feature>
<feature type="domain" description="Cadherin" evidence="14">
    <location>
        <begin position="623"/>
        <end position="739"/>
    </location>
</feature>
<dbReference type="PROSITE" id="PS50268">
    <property type="entry name" value="CADHERIN_2"/>
    <property type="match status" value="14"/>
</dbReference>
<dbReference type="FunFam" id="2.60.40.60:FF:000033">
    <property type="entry name" value="FAT atypical cadherin 1"/>
    <property type="match status" value="2"/>
</dbReference>
<evidence type="ECO:0000256" key="5">
    <source>
        <dbReference type="ARBA" id="ARBA00022737"/>
    </source>
</evidence>
<dbReference type="FunFam" id="2.60.40.60:FF:000020">
    <property type="entry name" value="Dachsous cadherin-related 1b"/>
    <property type="match status" value="1"/>
</dbReference>
<dbReference type="GO" id="GO:0008104">
    <property type="term" value="P:intracellular protein localization"/>
    <property type="evidence" value="ECO:0007669"/>
    <property type="project" value="UniProtKB-ARBA"/>
</dbReference>
<dbReference type="PANTHER" id="PTHR24026">
    <property type="entry name" value="FAT ATYPICAL CADHERIN-RELATED"/>
    <property type="match status" value="1"/>
</dbReference>
<dbReference type="GO" id="GO:0005509">
    <property type="term" value="F:calcium ion binding"/>
    <property type="evidence" value="ECO:0007669"/>
    <property type="project" value="UniProtKB-UniRule"/>
</dbReference>
<feature type="domain" description="Cadherin" evidence="14">
    <location>
        <begin position="852"/>
        <end position="973"/>
    </location>
</feature>
<dbReference type="PRINTS" id="PR00205">
    <property type="entry name" value="CADHERIN"/>
</dbReference>
<feature type="transmembrane region" description="Helical" evidence="13">
    <location>
        <begin position="1802"/>
        <end position="1826"/>
    </location>
</feature>
<sequence>MKLINSQTKTRDILHRRKARLKRSKSLMRAISNDFVFITLLLCAVNRVSCDDISRHNRPPRFIIDDHHSEIVVRLKEGPETPVGSLIYKLKGYDPDGDALEFGVQGTFDSDIITVKNLNDHEAGIYLEKELDRETKDAYTIILTLTDNKLGEGRFVTQSLLLLVEDVNDSEPVFSSYPSAVEVAENGQPGILLTVEAFDRDEGAYGQVVYYIEELDGENDAFSISTSNGKGVIRLRKSLDYERKSLYQLKVLAIDRANQGRINTGTAAIVVKVKDLEDNGPEFVSQSSVTRISEAIPKGSYVTTVRAIDGDRGVNNKIKYSILRGGNNMFKIDEDTGVVTTIKALDREDTRNLINGAYILEILATENTKIKPAPSVKTEITIILIDENDSTPQFKSTRYECEIPENAQQNTPVNFLQIEPKNEVFDYDLGNNGTFELYLDPPNDIFDITPKRSLNEATFIIRVRNPKVLDYEKIKVLNFTIVAKEITADAKYSTVPLIVFIKDRNDNIPQFSKDTYNVVVPENIGVGVSIARIEAIDLDSGNYGTQGIRYTGITGSIAQLLNMDPNTGIITIKSTAGQFFDRELYEKHHLTVEARDYLGEGNRNSVPLIITIQDVNDEIPTFLQRKYETRLFENRRAFETVLQVEARDNDVNGTRNSEIFYEIIDGEFRDNFTIESKSGIVKLRSPIDFEKLSQSRNQKLSIIPIQLTVEARDAGTPQQSSHVPIIIYVQDENDFIPRFERYSYEASILESLEGGSSVLTVKAIDLDGSSPNNLIHYRIIDGALDKFVIGSNTGIISIANGATLDPDLSTPKRHNFILTVGAIDGGIGDQQLSSSCIVNITIIDVNNKPPMFGDIETVNIKENTAVGTYVYRLVATDLDSDATLRYFFDSESSEARNENGVIIKQSEYDYMQAFDLNPNDGLIRVVKILDREKIEMLKIGIIVEDIASVSGKQTATATLNFVILDENDNNPKFQKPFYKRSIVENSQIGTNILNVIAIDADKNKSVTYELEGPEEILNLVHLDAVSGEILVQEKIDHEIFEWLNFTVRALDSGYPQRSSLADVFIQVLDENDNQPYFITEYQNLSIYENQPIGTQIAVIEADDADSGDYGKVTFLIDRLSSQGKFAIHPDTGVLTVADKIDRETKSSYMIVIEIWDNYQFGAASGESRNAFKQFYLKILDENDHKPVIEFPSQKEPACVSITEFHDTKEIVTSIKASDADDPTSPNGQVRFDIHGGSGADMFILKQIDPWNANVFARNKLNKKYGNYSLDIVVRDLGSPQMSIDMRLDICVQDFNDHALFFLSPINNYTIRVAENATVGQPITQVNARDEDVGLNALVKYRLKPDLFGNYKTFAIDENTGLITLKVPLDREKQKLYEIRVEAYDQGIPKELSSDLDLIIYVHSVSNYEPSFLVQSISVNFTEHVQPGIEKRKLPDTVDRDEVDDLDDEPTTVCYFIIYGDEDNVFNLDRATHILTIKNELDRELKENYTLIVKATEDCLSPPQVNKTDLFLKTTSSKLRKAKSEINRFKDPLNISNGTSEITEEYEEQLPVSSSLVTDDDATIIRVMVFVQDINDNPPKFVKKIFTGGVSTSADFGTEIMKIKAEDPDVGTNAKLSYYQVGKIHKTLAEGLETIKESSFLIEKDTGSVKLNFDPQKGMKGYFDFTVIVKDKDGYNDTAHVFIYLLREDQRVKFVLRQQSLETREKIDRFRDKFSNITKAIVNIDDFKVHENKDGTVDRTKTDLYLHLVNKNDNSIIEVSEVLRLVDANIEQLDELFKEFNVLDTMQASDSLVLQAEFGNPQMIIWLVIVNFIMGALLIIIITLCLSQRTNYRRELKAARVNAYVPTDTGKIPIAARVPNTNKHSTEGSNPIWLKAYENEWFKNDDNFSEEGSSTGHDSLDENVLVNTECNDNKLADDGFIKTISTSKEFNGLHTQNNLIKHLNMYQQIEKLTNGTIIAKKLETTEL</sequence>
<proteinExistence type="predicted"/>
<feature type="domain" description="Cadherin" evidence="14">
    <location>
        <begin position="1193"/>
        <end position="1306"/>
    </location>
</feature>
<keyword evidence="16" id="KW-1185">Reference proteome</keyword>
<dbReference type="FunFam" id="2.60.40.60:FF:000098">
    <property type="entry name" value="cadherin-23 isoform X1"/>
    <property type="match status" value="1"/>
</dbReference>
<evidence type="ECO:0000256" key="7">
    <source>
        <dbReference type="ARBA" id="ARBA00022889"/>
    </source>
</evidence>
<dbReference type="GO" id="GO:0005886">
    <property type="term" value="C:plasma membrane"/>
    <property type="evidence" value="ECO:0007669"/>
    <property type="project" value="UniProtKB-SubCell"/>
</dbReference>
<keyword evidence="3 13" id="KW-0812">Transmembrane</keyword>
<dbReference type="Proteomes" id="UP001107558">
    <property type="component" value="Chromosome 3"/>
</dbReference>
<evidence type="ECO:0000256" key="10">
    <source>
        <dbReference type="ARBA" id="ARBA00023180"/>
    </source>
</evidence>
<keyword evidence="10" id="KW-0325">Glycoprotein</keyword>
<evidence type="ECO:0000256" key="13">
    <source>
        <dbReference type="SAM" id="Phobius"/>
    </source>
</evidence>
<evidence type="ECO:0000256" key="1">
    <source>
        <dbReference type="ARBA" id="ARBA00004251"/>
    </source>
</evidence>
<keyword evidence="4" id="KW-0732">Signal</keyword>
<feature type="domain" description="Cadherin" evidence="14">
    <location>
        <begin position="974"/>
        <end position="1077"/>
    </location>
</feature>
<dbReference type="SUPFAM" id="SSF49313">
    <property type="entry name" value="Cadherin-like"/>
    <property type="match status" value="14"/>
</dbReference>
<dbReference type="OrthoDB" id="6510378at2759"/>
<evidence type="ECO:0000256" key="8">
    <source>
        <dbReference type="ARBA" id="ARBA00022989"/>
    </source>
</evidence>
<feature type="domain" description="Cadherin" evidence="14">
    <location>
        <begin position="512"/>
        <end position="622"/>
    </location>
</feature>
<name>A0A9J6BJF9_POLVA</name>
<evidence type="ECO:0000259" key="14">
    <source>
        <dbReference type="PROSITE" id="PS50268"/>
    </source>
</evidence>
<dbReference type="InterPro" id="IPR020894">
    <property type="entry name" value="Cadherin_CS"/>
</dbReference>
<evidence type="ECO:0000313" key="16">
    <source>
        <dbReference type="Proteomes" id="UP001107558"/>
    </source>
</evidence>
<dbReference type="FunFam" id="2.60.40.60:FF:000168">
    <property type="entry name" value="Cadherin-related family member 2"/>
    <property type="match status" value="1"/>
</dbReference>
<dbReference type="FunFam" id="2.60.40.60:FF:000345">
    <property type="entry name" value="Cadherin 2"/>
    <property type="match status" value="1"/>
</dbReference>
<keyword evidence="5" id="KW-0677">Repeat</keyword>
<dbReference type="CDD" id="cd11304">
    <property type="entry name" value="Cadherin_repeat"/>
    <property type="match status" value="14"/>
</dbReference>
<keyword evidence="7" id="KW-0130">Cell adhesion</keyword>
<evidence type="ECO:0000256" key="11">
    <source>
        <dbReference type="ARBA" id="ARBA00059331"/>
    </source>
</evidence>
<comment type="function">
    <text evidence="11">Cadherins are calcium-dependent cell adhesion proteins. They preferentially interact with themselves in a homophilic manner in connecting cells.</text>
</comment>
<feature type="domain" description="Cadherin" evidence="14">
    <location>
        <begin position="1304"/>
        <end position="1411"/>
    </location>
</feature>
<evidence type="ECO:0000256" key="2">
    <source>
        <dbReference type="ARBA" id="ARBA00022475"/>
    </source>
</evidence>
<dbReference type="InterPro" id="IPR015919">
    <property type="entry name" value="Cadherin-like_sf"/>
</dbReference>
<reference evidence="15" key="1">
    <citation type="submission" date="2021-03" db="EMBL/GenBank/DDBJ databases">
        <title>Chromosome level genome of the anhydrobiotic midge Polypedilum vanderplanki.</title>
        <authorList>
            <person name="Yoshida Y."/>
            <person name="Kikawada T."/>
            <person name="Gusev O."/>
        </authorList>
    </citation>
    <scope>NUCLEOTIDE SEQUENCE</scope>
    <source>
        <strain evidence="15">NIAS01</strain>
        <tissue evidence="15">Whole body or cell culture</tissue>
    </source>
</reference>
<comment type="caution">
    <text evidence="15">The sequence shown here is derived from an EMBL/GenBank/DDBJ whole genome shotgun (WGS) entry which is preliminary data.</text>
</comment>
<feature type="domain" description="Cadherin" evidence="14">
    <location>
        <begin position="740"/>
        <end position="852"/>
    </location>
</feature>
<feature type="domain" description="Cadherin" evidence="14">
    <location>
        <begin position="175"/>
        <end position="283"/>
    </location>
</feature>
<gene>
    <name evidence="15" type="ORF">PVAND_000261</name>
</gene>
<keyword evidence="2" id="KW-1003">Cell membrane</keyword>
<dbReference type="Gene3D" id="2.60.40.60">
    <property type="entry name" value="Cadherins"/>
    <property type="match status" value="14"/>
</dbReference>
<dbReference type="FunFam" id="2.60.40.60:FF:000104">
    <property type="entry name" value="cadherin-23 isoform X1"/>
    <property type="match status" value="1"/>
</dbReference>
<keyword evidence="6 12" id="KW-0106">Calcium</keyword>
<keyword evidence="9 13" id="KW-0472">Membrane</keyword>
<dbReference type="GO" id="GO:0007156">
    <property type="term" value="P:homophilic cell adhesion via plasma membrane adhesion molecules"/>
    <property type="evidence" value="ECO:0007669"/>
    <property type="project" value="InterPro"/>
</dbReference>
<evidence type="ECO:0000256" key="4">
    <source>
        <dbReference type="ARBA" id="ARBA00022729"/>
    </source>
</evidence>
<dbReference type="PROSITE" id="PS00232">
    <property type="entry name" value="CADHERIN_1"/>
    <property type="match status" value="3"/>
</dbReference>
<dbReference type="Pfam" id="PF00028">
    <property type="entry name" value="Cadherin"/>
    <property type="match status" value="10"/>
</dbReference>
<dbReference type="SMART" id="SM00112">
    <property type="entry name" value="CA"/>
    <property type="match status" value="14"/>
</dbReference>
<comment type="subcellular location">
    <subcellularLocation>
        <location evidence="1">Cell membrane</location>
        <topology evidence="1">Single-pass type I membrane protein</topology>
    </subcellularLocation>
</comment>
<dbReference type="FunFam" id="2.60.40.60:FF:000306">
    <property type="entry name" value="Cadherin 23"/>
    <property type="match status" value="1"/>
</dbReference>
<evidence type="ECO:0000256" key="12">
    <source>
        <dbReference type="PROSITE-ProRule" id="PRU00043"/>
    </source>
</evidence>
<evidence type="ECO:0000256" key="6">
    <source>
        <dbReference type="ARBA" id="ARBA00022837"/>
    </source>
</evidence>
<feature type="domain" description="Cadherin" evidence="14">
    <location>
        <begin position="395"/>
        <end position="511"/>
    </location>
</feature>
<evidence type="ECO:0000256" key="9">
    <source>
        <dbReference type="ARBA" id="ARBA00023136"/>
    </source>
</evidence>
<protein>
    <recommendedName>
        <fullName evidence="14">Cadherin domain-containing protein</fullName>
    </recommendedName>
</protein>
<evidence type="ECO:0000313" key="15">
    <source>
        <dbReference type="EMBL" id="KAG5669972.1"/>
    </source>
</evidence>
<dbReference type="EMBL" id="JADBJN010000003">
    <property type="protein sequence ID" value="KAG5669972.1"/>
    <property type="molecule type" value="Genomic_DNA"/>
</dbReference>
<dbReference type="GO" id="GO:0001736">
    <property type="term" value="P:establishment of planar polarity"/>
    <property type="evidence" value="ECO:0007669"/>
    <property type="project" value="UniProtKB-ARBA"/>
</dbReference>